<dbReference type="PANTHER" id="PTHR11465">
    <property type="entry name" value="CATALASE"/>
    <property type="match status" value="1"/>
</dbReference>
<dbReference type="GO" id="GO:0005777">
    <property type="term" value="C:peroxisome"/>
    <property type="evidence" value="ECO:0007669"/>
    <property type="project" value="TreeGrafter"/>
</dbReference>
<dbReference type="GO" id="GO:0020037">
    <property type="term" value="F:heme binding"/>
    <property type="evidence" value="ECO:0007669"/>
    <property type="project" value="InterPro"/>
</dbReference>
<dbReference type="PANTHER" id="PTHR11465:SF62">
    <property type="entry name" value="CATALASE T"/>
    <property type="match status" value="1"/>
</dbReference>
<feature type="domain" description="Catalase core" evidence="2">
    <location>
        <begin position="3"/>
        <end position="347"/>
    </location>
</feature>
<dbReference type="SMART" id="SM01060">
    <property type="entry name" value="Catalase"/>
    <property type="match status" value="1"/>
</dbReference>
<dbReference type="InterPro" id="IPR020835">
    <property type="entry name" value="Catalase_sf"/>
</dbReference>
<reference evidence="3" key="1">
    <citation type="journal article" date="2021" name="Nat. Commun.">
        <title>Genetic determinants of endophytism in the Arabidopsis root mycobiome.</title>
        <authorList>
            <person name="Mesny F."/>
            <person name="Miyauchi S."/>
            <person name="Thiergart T."/>
            <person name="Pickel B."/>
            <person name="Atanasova L."/>
            <person name="Karlsson M."/>
            <person name="Huettel B."/>
            <person name="Barry K.W."/>
            <person name="Haridas S."/>
            <person name="Chen C."/>
            <person name="Bauer D."/>
            <person name="Andreopoulos W."/>
            <person name="Pangilinan J."/>
            <person name="LaButti K."/>
            <person name="Riley R."/>
            <person name="Lipzen A."/>
            <person name="Clum A."/>
            <person name="Drula E."/>
            <person name="Henrissat B."/>
            <person name="Kohler A."/>
            <person name="Grigoriev I.V."/>
            <person name="Martin F.M."/>
            <person name="Hacquard S."/>
        </authorList>
    </citation>
    <scope>NUCLEOTIDE SEQUENCE</scope>
    <source>
        <strain evidence="3">MPI-SDFR-AT-0117</strain>
    </source>
</reference>
<organism evidence="3 4">
    <name type="scientific">Plectosphaerella plurivora</name>
    <dbReference type="NCBI Taxonomy" id="936078"/>
    <lineage>
        <taxon>Eukaryota</taxon>
        <taxon>Fungi</taxon>
        <taxon>Dikarya</taxon>
        <taxon>Ascomycota</taxon>
        <taxon>Pezizomycotina</taxon>
        <taxon>Sordariomycetes</taxon>
        <taxon>Hypocreomycetidae</taxon>
        <taxon>Glomerellales</taxon>
        <taxon>Plectosphaerellaceae</taxon>
        <taxon>Plectosphaerella</taxon>
    </lineage>
</organism>
<proteinExistence type="predicted"/>
<dbReference type="InterPro" id="IPR018028">
    <property type="entry name" value="Catalase"/>
</dbReference>
<dbReference type="AlphaFoldDB" id="A0A9P9A9A2"/>
<protein>
    <submittedName>
        <fullName evidence="3">Catalase-like domain-containing protein</fullName>
    </submittedName>
</protein>
<accession>A0A9P9A9A2</accession>
<dbReference type="Pfam" id="PF00199">
    <property type="entry name" value="Catalase"/>
    <property type="match status" value="1"/>
</dbReference>
<dbReference type="InterPro" id="IPR011614">
    <property type="entry name" value="Catalase_core"/>
</dbReference>
<sequence length="347" mass="38232">MGPQALEQPPSNDKLPKELVDAMQAIFGKHPGFRTTHAKGLLVEGTFVPTPEAKNLSVAPHFSNPSTPVIARFSVGGGFPVIRDTDDNATPKGLVIRFQISDEVHTDLVAHTFDGFATSNGEDFLSFLRLLGAVGKAEAVLKKAEEEGKDTATEKAALEEANRPFGAFLETHPAAKEFFTSPKPNPHDYGTIVYYQPNTHILTNAEGKETNVRYRLIPQDGVHLYDPSVIDRIAESYLEIDLLQRFPLRPIMFTIKAHIADADDVLDDATVPYKSQTFVDVGRLEINKVSDDNANRSQQIAFSPTPEKGGVEGIRASNDPLIQTRRGVYGISAGQRRNEEREDIEQK</sequence>
<comment type="caution">
    <text evidence="3">The sequence shown here is derived from an EMBL/GenBank/DDBJ whole genome shotgun (WGS) entry which is preliminary data.</text>
</comment>
<keyword evidence="4" id="KW-1185">Reference proteome</keyword>
<dbReference type="EMBL" id="JAGSXJ010000009">
    <property type="protein sequence ID" value="KAH6688495.1"/>
    <property type="molecule type" value="Genomic_DNA"/>
</dbReference>
<evidence type="ECO:0000313" key="3">
    <source>
        <dbReference type="EMBL" id="KAH6688495.1"/>
    </source>
</evidence>
<dbReference type="GO" id="GO:0042744">
    <property type="term" value="P:hydrogen peroxide catabolic process"/>
    <property type="evidence" value="ECO:0007669"/>
    <property type="project" value="TreeGrafter"/>
</dbReference>
<dbReference type="OrthoDB" id="2379805at2759"/>
<dbReference type="SUPFAM" id="SSF56634">
    <property type="entry name" value="Heme-dependent catalase-like"/>
    <property type="match status" value="1"/>
</dbReference>
<evidence type="ECO:0000313" key="4">
    <source>
        <dbReference type="Proteomes" id="UP000770015"/>
    </source>
</evidence>
<evidence type="ECO:0000259" key="2">
    <source>
        <dbReference type="SMART" id="SM01060"/>
    </source>
</evidence>
<gene>
    <name evidence="3" type="ORF">F5X68DRAFT_132916</name>
</gene>
<dbReference type="PROSITE" id="PS51402">
    <property type="entry name" value="CATALASE_3"/>
    <property type="match status" value="1"/>
</dbReference>
<dbReference type="Proteomes" id="UP000770015">
    <property type="component" value="Unassembled WGS sequence"/>
</dbReference>
<dbReference type="GO" id="GO:0005739">
    <property type="term" value="C:mitochondrion"/>
    <property type="evidence" value="ECO:0007669"/>
    <property type="project" value="TreeGrafter"/>
</dbReference>
<dbReference type="GO" id="GO:0004096">
    <property type="term" value="F:catalase activity"/>
    <property type="evidence" value="ECO:0007669"/>
    <property type="project" value="InterPro"/>
</dbReference>
<feature type="region of interest" description="Disordered" evidence="1">
    <location>
        <begin position="295"/>
        <end position="317"/>
    </location>
</feature>
<dbReference type="Gene3D" id="1.20.1280.120">
    <property type="match status" value="1"/>
</dbReference>
<evidence type="ECO:0000256" key="1">
    <source>
        <dbReference type="SAM" id="MobiDB-lite"/>
    </source>
</evidence>
<dbReference type="Gene3D" id="2.40.180.10">
    <property type="entry name" value="Catalase core domain"/>
    <property type="match status" value="1"/>
</dbReference>
<name>A0A9P9A9A2_9PEZI</name>
<dbReference type="GO" id="GO:0042542">
    <property type="term" value="P:response to hydrogen peroxide"/>
    <property type="evidence" value="ECO:0007669"/>
    <property type="project" value="TreeGrafter"/>
</dbReference>